<feature type="signal peptide" evidence="6">
    <location>
        <begin position="1"/>
        <end position="31"/>
    </location>
</feature>
<dbReference type="GO" id="GO:0071555">
    <property type="term" value="P:cell wall organization"/>
    <property type="evidence" value="ECO:0007669"/>
    <property type="project" value="UniProtKB-KW"/>
</dbReference>
<dbReference type="EMBL" id="CP013099">
    <property type="protein sequence ID" value="ALP54367.1"/>
    <property type="molecule type" value="Genomic_DNA"/>
</dbReference>
<dbReference type="PROSITE" id="PS51724">
    <property type="entry name" value="SPOR"/>
    <property type="match status" value="1"/>
</dbReference>
<dbReference type="FunFam" id="2.40.40.10:FF:000003">
    <property type="entry name" value="Endolytic peptidoglycan transglycosylase RlpA"/>
    <property type="match status" value="1"/>
</dbReference>
<dbReference type="EC" id="4.2.2.-" evidence="4"/>
<dbReference type="KEGG" id="tee:Tel_15100"/>
<evidence type="ECO:0000256" key="3">
    <source>
        <dbReference type="ARBA" id="ARBA00023316"/>
    </source>
</evidence>
<accession>A0A0S2TGU3</accession>
<keyword evidence="4" id="KW-0472">Membrane</keyword>
<keyword evidence="1 6" id="KW-0732">Signal</keyword>
<evidence type="ECO:0000256" key="5">
    <source>
        <dbReference type="RuleBase" id="RU003495"/>
    </source>
</evidence>
<comment type="similarity">
    <text evidence="4 5">Belongs to the RlpA family.</text>
</comment>
<reference evidence="8" key="1">
    <citation type="submission" date="2015-10" db="EMBL/GenBank/DDBJ databases">
        <title>Description of Candidatus Tenderia electrophaga gen. nov, sp. nov., an Uncultivated Electroautotroph from a Biocathode Enrichment.</title>
        <authorList>
            <person name="Eddie B.J."/>
            <person name="Malanoski A.P."/>
            <person name="Wang Z."/>
            <person name="Hall R.J."/>
            <person name="Oh S.D."/>
            <person name="Heiner C."/>
            <person name="Lin B."/>
            <person name="Strycharz-Glaven S.M."/>
        </authorList>
    </citation>
    <scope>NUCLEOTIDE SEQUENCE [LARGE SCALE GENOMIC DNA]</scope>
    <source>
        <strain evidence="8">NRL1</strain>
    </source>
</reference>
<dbReference type="PANTHER" id="PTHR34183">
    <property type="entry name" value="ENDOLYTIC PEPTIDOGLYCAN TRANSGLYCOSYLASE RLPA"/>
    <property type="match status" value="1"/>
</dbReference>
<evidence type="ECO:0000256" key="6">
    <source>
        <dbReference type="SAM" id="SignalP"/>
    </source>
</evidence>
<sequence length="284" mass="30841">MTSSLQRMHRFTPALALLALLGGCASGPFQRGDGAPSGHVNVDAIPDAVPRHEPLSKYGNPPTYIVHGKSYTTLNSSQGFIERGIASWYGTKFHGRRTSSGETYNMYAMTAAHKTLPLPTYVEVTNLDNGRRVIVKVNDRGPFHDGRIIDLSYAAAIKLGINTHGTGRVEIRAIDPSRPQAHRLAQQRVQPTAPADAVKTAPDAASDQHLYLQVGAFNSRLNAENLRRRLAQMAGSPVHIFPGSDPTQPVYRVRIGPLASDQEAQQLASRLVHQGITNTSVVID</sequence>
<feature type="domain" description="SPOR" evidence="7">
    <location>
        <begin position="204"/>
        <end position="284"/>
    </location>
</feature>
<comment type="function">
    <text evidence="4">Lytic transglycosylase with a strong preference for naked glycan strands that lack stem peptides.</text>
</comment>
<dbReference type="GO" id="GO:0000270">
    <property type="term" value="P:peptidoglycan metabolic process"/>
    <property type="evidence" value="ECO:0007669"/>
    <property type="project" value="UniProtKB-UniRule"/>
</dbReference>
<dbReference type="CDD" id="cd22268">
    <property type="entry name" value="DPBB_RlpA-like"/>
    <property type="match status" value="1"/>
</dbReference>
<keyword evidence="4" id="KW-1003">Cell membrane</keyword>
<dbReference type="HAMAP" id="MF_02071">
    <property type="entry name" value="RlpA"/>
    <property type="match status" value="1"/>
</dbReference>
<evidence type="ECO:0000256" key="1">
    <source>
        <dbReference type="ARBA" id="ARBA00022729"/>
    </source>
</evidence>
<dbReference type="GO" id="GO:0008932">
    <property type="term" value="F:lytic endotransglycosylase activity"/>
    <property type="evidence" value="ECO:0007669"/>
    <property type="project" value="UniProtKB-UniRule"/>
</dbReference>
<dbReference type="SUPFAM" id="SSF110997">
    <property type="entry name" value="Sporulation related repeat"/>
    <property type="match status" value="1"/>
</dbReference>
<evidence type="ECO:0000313" key="8">
    <source>
        <dbReference type="EMBL" id="ALP54367.1"/>
    </source>
</evidence>
<keyword evidence="4" id="KW-0449">Lipoprotein</keyword>
<dbReference type="Gene3D" id="3.30.70.1070">
    <property type="entry name" value="Sporulation related repeat"/>
    <property type="match status" value="1"/>
</dbReference>
<dbReference type="InterPro" id="IPR036680">
    <property type="entry name" value="SPOR-like_sf"/>
</dbReference>
<dbReference type="GO" id="GO:0005886">
    <property type="term" value="C:plasma membrane"/>
    <property type="evidence" value="ECO:0007669"/>
    <property type="project" value="UniProtKB-SubCell"/>
</dbReference>
<dbReference type="InterPro" id="IPR009009">
    <property type="entry name" value="RlpA-like_DPBB"/>
</dbReference>
<dbReference type="InterPro" id="IPR034718">
    <property type="entry name" value="RlpA"/>
</dbReference>
<organism evidence="8 9">
    <name type="scientific">Candidatus Tenderia electrophaga</name>
    <dbReference type="NCBI Taxonomy" id="1748243"/>
    <lineage>
        <taxon>Bacteria</taxon>
        <taxon>Pseudomonadati</taxon>
        <taxon>Pseudomonadota</taxon>
        <taxon>Gammaproteobacteria</taxon>
        <taxon>Candidatus Tenderiales</taxon>
        <taxon>Candidatus Tenderiaceae</taxon>
        <taxon>Candidatus Tenderia</taxon>
    </lineage>
</organism>
<dbReference type="InterPro" id="IPR036908">
    <property type="entry name" value="RlpA-like_sf"/>
</dbReference>
<dbReference type="PANTHER" id="PTHR34183:SF1">
    <property type="entry name" value="ENDOLYTIC PEPTIDOGLYCAN TRANSGLYCOSYLASE RLPA"/>
    <property type="match status" value="1"/>
</dbReference>
<dbReference type="PROSITE" id="PS51257">
    <property type="entry name" value="PROKAR_LIPOPROTEIN"/>
    <property type="match status" value="1"/>
</dbReference>
<dbReference type="Pfam" id="PF03330">
    <property type="entry name" value="DPBB_1"/>
    <property type="match status" value="1"/>
</dbReference>
<evidence type="ECO:0000256" key="2">
    <source>
        <dbReference type="ARBA" id="ARBA00023239"/>
    </source>
</evidence>
<dbReference type="AlphaFoldDB" id="A0A0S2TGU3"/>
<keyword evidence="4" id="KW-0564">Palmitate</keyword>
<proteinExistence type="inferred from homology"/>
<evidence type="ECO:0000313" key="9">
    <source>
        <dbReference type="Proteomes" id="UP000055136"/>
    </source>
</evidence>
<comment type="subcellular location">
    <subcellularLocation>
        <location evidence="4">Cell membrane</location>
        <topology evidence="4">Lipid-anchor</topology>
    </subcellularLocation>
</comment>
<keyword evidence="3 4" id="KW-0961">Cell wall biogenesis/degradation</keyword>
<evidence type="ECO:0000256" key="4">
    <source>
        <dbReference type="HAMAP-Rule" id="MF_02071"/>
    </source>
</evidence>
<feature type="chain" id="PRO_5009985166" description="Endolytic peptidoglycan transglycosylase RlpA" evidence="6">
    <location>
        <begin position="32"/>
        <end position="284"/>
    </location>
</feature>
<evidence type="ECO:0000259" key="7">
    <source>
        <dbReference type="PROSITE" id="PS51724"/>
    </source>
</evidence>
<dbReference type="GO" id="GO:0042834">
    <property type="term" value="F:peptidoglycan binding"/>
    <property type="evidence" value="ECO:0007669"/>
    <property type="project" value="InterPro"/>
</dbReference>
<dbReference type="Pfam" id="PF05036">
    <property type="entry name" value="SPOR"/>
    <property type="match status" value="1"/>
</dbReference>
<protein>
    <recommendedName>
        <fullName evidence="4">Endolytic peptidoglycan transglycosylase RlpA</fullName>
        <ecNumber evidence="4">4.2.2.-</ecNumber>
    </recommendedName>
</protein>
<dbReference type="InterPro" id="IPR012997">
    <property type="entry name" value="RplA"/>
</dbReference>
<dbReference type="InterPro" id="IPR007730">
    <property type="entry name" value="SPOR-like_dom"/>
</dbReference>
<dbReference type="SUPFAM" id="SSF50685">
    <property type="entry name" value="Barwin-like endoglucanases"/>
    <property type="match status" value="1"/>
</dbReference>
<dbReference type="Gene3D" id="2.40.40.10">
    <property type="entry name" value="RlpA-like domain"/>
    <property type="match status" value="1"/>
</dbReference>
<dbReference type="NCBIfam" id="TIGR00413">
    <property type="entry name" value="rlpA"/>
    <property type="match status" value="1"/>
</dbReference>
<dbReference type="Proteomes" id="UP000055136">
    <property type="component" value="Chromosome"/>
</dbReference>
<keyword evidence="2 4" id="KW-0456">Lyase</keyword>
<gene>
    <name evidence="4" type="primary">rlpA</name>
    <name evidence="8" type="ORF">Tel_15100</name>
</gene>
<dbReference type="STRING" id="1748243.Tel_15100"/>
<dbReference type="GO" id="GO:0009279">
    <property type="term" value="C:cell outer membrane"/>
    <property type="evidence" value="ECO:0007669"/>
    <property type="project" value="TreeGrafter"/>
</dbReference>
<keyword evidence="9" id="KW-1185">Reference proteome</keyword>
<name>A0A0S2TGU3_9GAMM</name>